<organism evidence="4">
    <name type="scientific">Wuchereria bancrofti</name>
    <dbReference type="NCBI Taxonomy" id="6293"/>
    <lineage>
        <taxon>Eukaryota</taxon>
        <taxon>Metazoa</taxon>
        <taxon>Ecdysozoa</taxon>
        <taxon>Nematoda</taxon>
        <taxon>Chromadorea</taxon>
        <taxon>Rhabditida</taxon>
        <taxon>Spirurina</taxon>
        <taxon>Spiruromorpha</taxon>
        <taxon>Filarioidea</taxon>
        <taxon>Onchocercidae</taxon>
        <taxon>Wuchereria</taxon>
    </lineage>
</organism>
<proteinExistence type="predicted"/>
<reference evidence="4" key="1">
    <citation type="submission" date="2016-11" db="UniProtKB">
        <authorList>
            <consortium name="WormBaseParasite"/>
        </authorList>
    </citation>
    <scope>IDENTIFICATION</scope>
    <source>
        <strain evidence="4">pt0022</strain>
    </source>
</reference>
<evidence type="ECO:0000256" key="1">
    <source>
        <dbReference type="ARBA" id="ARBA00022723"/>
    </source>
</evidence>
<dbReference type="PANTHER" id="PTHR11474:SF126">
    <property type="entry name" value="TYROSINASE-LIKE PROTEIN TYR-1-RELATED"/>
    <property type="match status" value="1"/>
</dbReference>
<dbReference type="Gene3D" id="1.10.1280.10">
    <property type="entry name" value="Di-copper center containing domain from catechol oxidase"/>
    <property type="match status" value="1"/>
</dbReference>
<evidence type="ECO:0000313" key="4">
    <source>
        <dbReference type="WBParaSite" id="maker-PairedContig_926-snap-gene-0.14-mRNA-1"/>
    </source>
</evidence>
<keyword evidence="2" id="KW-0186">Copper</keyword>
<dbReference type="AlphaFoldDB" id="A0A1I8F177"/>
<dbReference type="GO" id="GO:0046872">
    <property type="term" value="F:metal ion binding"/>
    <property type="evidence" value="ECO:0007669"/>
    <property type="project" value="UniProtKB-KW"/>
</dbReference>
<dbReference type="InterPro" id="IPR050316">
    <property type="entry name" value="Tyrosinase/Hemocyanin"/>
</dbReference>
<dbReference type="SUPFAM" id="SSF48056">
    <property type="entry name" value="Di-copper centre-containing domain"/>
    <property type="match status" value="1"/>
</dbReference>
<evidence type="ECO:0000256" key="2">
    <source>
        <dbReference type="ARBA" id="ARBA00023008"/>
    </source>
</evidence>
<dbReference type="Pfam" id="PF00264">
    <property type="entry name" value="Tyrosinase"/>
    <property type="match status" value="1"/>
</dbReference>
<accession>A0A1I8F177</accession>
<dbReference type="STRING" id="6293.A0A1I8F177"/>
<name>A0A1I8F177_WUCBA</name>
<keyword evidence="1" id="KW-0479">Metal-binding</keyword>
<dbReference type="InterPro" id="IPR002227">
    <property type="entry name" value="Tyrosinase_Cu-bd"/>
</dbReference>
<protein>
    <recommendedName>
        <fullName evidence="3">Tyrosinase copper-binding domain-containing protein</fullName>
    </recommendedName>
</protein>
<dbReference type="GO" id="GO:0016491">
    <property type="term" value="F:oxidoreductase activity"/>
    <property type="evidence" value="ECO:0007669"/>
    <property type="project" value="InterPro"/>
</dbReference>
<evidence type="ECO:0000259" key="3">
    <source>
        <dbReference type="Pfam" id="PF00264"/>
    </source>
</evidence>
<dbReference type="WBParaSite" id="maker-PairedContig_926-snap-gene-0.14-mRNA-1">
    <property type="protein sequence ID" value="maker-PairedContig_926-snap-gene-0.14-mRNA-1"/>
    <property type="gene ID" value="maker-PairedContig_926-snap-gene-0.14"/>
</dbReference>
<dbReference type="PANTHER" id="PTHR11474">
    <property type="entry name" value="TYROSINASE FAMILY MEMBER"/>
    <property type="match status" value="1"/>
</dbReference>
<sequence>MAYSIGTQYRIRLTFCDQAPNSALQIVCSQLKKWDTTVRQHHSTSPNKSSSSWSSQRIWSASRSRWTSNSQSWTSWSSWTSSYSIPSHEVQYPMNSYGNSPLAISHHVNLPMPSSLIKNFTTNTYTSKEPKRVALEIQYEISSLPEQSKPIRTRGGQVTNVKTYYPRTVSSLSLSSAFGKRQQILKNDDLSQTLHSKKITNNVQKPPSTGIIKKDLYAMEQDMVGPPGQQRPNNLIRKQFSSSSLASTISSTQSSLMRMSSRSVSSPVLSVQQQGRKLFENNVSTQSSQPRTLLLNQRLKALACMDLNCLCPFFNGIRSLRNLECFLSNGKKLSMAIRKEYRQLSEEERQRFHSALNRLKQSGDYDKIAQWHSNPKLSGGAHSGPAFLPWHREYIKRFS</sequence>
<feature type="domain" description="Tyrosinase copper-binding" evidence="3">
    <location>
        <begin position="364"/>
        <end position="398"/>
    </location>
</feature>
<dbReference type="InterPro" id="IPR008922">
    <property type="entry name" value="Di-copper_centre_dom_sf"/>
</dbReference>